<dbReference type="InterPro" id="IPR049492">
    <property type="entry name" value="BD-FAE-like_dom"/>
</dbReference>
<dbReference type="SUPFAM" id="SSF53474">
    <property type="entry name" value="alpha/beta-Hydrolases"/>
    <property type="match status" value="1"/>
</dbReference>
<keyword evidence="5" id="KW-1185">Reference proteome</keyword>
<evidence type="ECO:0000256" key="2">
    <source>
        <dbReference type="SAM" id="SignalP"/>
    </source>
</evidence>
<organism evidence="4 5">
    <name type="scientific">Gimesia aquarii</name>
    <dbReference type="NCBI Taxonomy" id="2527964"/>
    <lineage>
        <taxon>Bacteria</taxon>
        <taxon>Pseudomonadati</taxon>
        <taxon>Planctomycetota</taxon>
        <taxon>Planctomycetia</taxon>
        <taxon>Planctomycetales</taxon>
        <taxon>Planctomycetaceae</taxon>
        <taxon>Gimesia</taxon>
    </lineage>
</organism>
<dbReference type="Pfam" id="PF20434">
    <property type="entry name" value="BD-FAE"/>
    <property type="match status" value="1"/>
</dbReference>
<evidence type="ECO:0000313" key="5">
    <source>
        <dbReference type="Proteomes" id="UP000318384"/>
    </source>
</evidence>
<reference evidence="4 5" key="1">
    <citation type="submission" date="2019-03" db="EMBL/GenBank/DDBJ databases">
        <title>Deep-cultivation of Planctomycetes and their phenomic and genomic characterization uncovers novel biology.</title>
        <authorList>
            <person name="Wiegand S."/>
            <person name="Jogler M."/>
            <person name="Boedeker C."/>
            <person name="Pinto D."/>
            <person name="Vollmers J."/>
            <person name="Rivas-Marin E."/>
            <person name="Kohn T."/>
            <person name="Peeters S.H."/>
            <person name="Heuer A."/>
            <person name="Rast P."/>
            <person name="Oberbeckmann S."/>
            <person name="Bunk B."/>
            <person name="Jeske O."/>
            <person name="Meyerdierks A."/>
            <person name="Storesund J.E."/>
            <person name="Kallscheuer N."/>
            <person name="Luecker S."/>
            <person name="Lage O.M."/>
            <person name="Pohl T."/>
            <person name="Merkel B.J."/>
            <person name="Hornburger P."/>
            <person name="Mueller R.-W."/>
            <person name="Bruemmer F."/>
            <person name="Labrenz M."/>
            <person name="Spormann A.M."/>
            <person name="Op den Camp H."/>
            <person name="Overmann J."/>
            <person name="Amann R."/>
            <person name="Jetten M.S.M."/>
            <person name="Mascher T."/>
            <person name="Medema M.H."/>
            <person name="Devos D.P."/>
            <person name="Kaster A.-K."/>
            <person name="Ovreas L."/>
            <person name="Rohde M."/>
            <person name="Galperin M.Y."/>
            <person name="Jogler C."/>
        </authorList>
    </citation>
    <scope>NUCLEOTIDE SEQUENCE [LARGE SCALE GENOMIC DNA]</scope>
    <source>
        <strain evidence="4 5">V202</strain>
    </source>
</reference>
<protein>
    <submittedName>
        <fullName evidence="4">Acetylxylan esterase</fullName>
        <ecNumber evidence="4">3.1.1.72</ecNumber>
    </submittedName>
</protein>
<dbReference type="GO" id="GO:0046555">
    <property type="term" value="F:acetylxylan esterase activity"/>
    <property type="evidence" value="ECO:0007669"/>
    <property type="project" value="UniProtKB-EC"/>
</dbReference>
<dbReference type="RefSeq" id="WP_145170294.1">
    <property type="nucleotide sequence ID" value="NZ_CP037422.1"/>
</dbReference>
<feature type="chain" id="PRO_5022034447" evidence="2">
    <location>
        <begin position="23"/>
        <end position="285"/>
    </location>
</feature>
<keyword evidence="1 4" id="KW-0378">Hydrolase</keyword>
<dbReference type="InterPro" id="IPR029058">
    <property type="entry name" value="AB_hydrolase_fold"/>
</dbReference>
<name>A0A517WNI1_9PLAN</name>
<evidence type="ECO:0000259" key="3">
    <source>
        <dbReference type="Pfam" id="PF20434"/>
    </source>
</evidence>
<accession>A0A517WNI1</accession>
<dbReference type="OrthoDB" id="265201at2"/>
<dbReference type="EC" id="3.1.1.72" evidence="4"/>
<proteinExistence type="predicted"/>
<keyword evidence="2" id="KW-0732">Signal</keyword>
<dbReference type="EMBL" id="CP037422">
    <property type="protein sequence ID" value="QDU06814.1"/>
    <property type="molecule type" value="Genomic_DNA"/>
</dbReference>
<evidence type="ECO:0000256" key="1">
    <source>
        <dbReference type="ARBA" id="ARBA00022801"/>
    </source>
</evidence>
<feature type="signal peptide" evidence="2">
    <location>
        <begin position="1"/>
        <end position="22"/>
    </location>
</feature>
<gene>
    <name evidence="4" type="primary">axeA1_1</name>
    <name evidence="4" type="ORF">V202x_01570</name>
</gene>
<dbReference type="AlphaFoldDB" id="A0A517WNI1"/>
<feature type="domain" description="BD-FAE-like" evidence="3">
    <location>
        <begin position="45"/>
        <end position="241"/>
    </location>
</feature>
<sequence length="285" mass="32184" precursor="true">MRFVFTVMMLVSILISARTSIANENVKITPDVVYGHKFGMALTFDVFQPPKEANGAGILFMVSGGWYSRWTDPNDMLDRFKPLLDEGFTVFSVRHGSSPKFVIPEVVKDVRRSVRFIRLHAKDYGVNPNRLGVWGGSAGGHLSLVLGTTSDEGSPKEKDEVLRSSDRVAAVVAYYPPTDLREFVDEKSPYYHRFPALQFNTDLADDFSPVLHVTQDDPPTLLIHGDQDKLVPISHSEKIMKQFNEQKVKAELLIIKDAAHGFRGEDKNRANQAVVKWFKRYLLKS</sequence>
<evidence type="ECO:0000313" key="4">
    <source>
        <dbReference type="EMBL" id="QDU06814.1"/>
    </source>
</evidence>
<dbReference type="PANTHER" id="PTHR48081:SF13">
    <property type="entry name" value="ALPHA_BETA HYDROLASE"/>
    <property type="match status" value="1"/>
</dbReference>
<dbReference type="PANTHER" id="PTHR48081">
    <property type="entry name" value="AB HYDROLASE SUPERFAMILY PROTEIN C4A8.06C"/>
    <property type="match status" value="1"/>
</dbReference>
<dbReference type="InterPro" id="IPR050300">
    <property type="entry name" value="GDXG_lipolytic_enzyme"/>
</dbReference>
<dbReference type="Gene3D" id="3.40.50.1820">
    <property type="entry name" value="alpha/beta hydrolase"/>
    <property type="match status" value="1"/>
</dbReference>
<dbReference type="Proteomes" id="UP000318384">
    <property type="component" value="Chromosome"/>
</dbReference>